<proteinExistence type="predicted"/>
<sequence length="191" mass="21247">MQITLTTLRLLQIEPSLLLRLLRPSLHRKPYLFDSRTPTETPWAAPRNLGGGRRPTNSQEVATPSARLMTKAFHRTEEDNNLSKKLLLVVLASGGTVGVEVGARSDGDKEKGGVSSFPLPERKKALDAEEASKDDLLGLLLKSSFQGIQDDQHESNKRQQKNVKLSLKEVVEECELFYLAGQDTTLSLLLW</sequence>
<evidence type="ECO:0000313" key="3">
    <source>
        <dbReference type="Proteomes" id="UP001153076"/>
    </source>
</evidence>
<keyword evidence="3" id="KW-1185">Reference proteome</keyword>
<evidence type="ECO:0000313" key="2">
    <source>
        <dbReference type="EMBL" id="KAJ8429523.1"/>
    </source>
</evidence>
<protein>
    <submittedName>
        <fullName evidence="2">Uncharacterized protein</fullName>
    </submittedName>
</protein>
<dbReference type="Gene3D" id="1.20.120.990">
    <property type="entry name" value="Glycosyltransferase family 88, C-terminal domain"/>
    <property type="match status" value="1"/>
</dbReference>
<dbReference type="Proteomes" id="UP001153076">
    <property type="component" value="Unassembled WGS sequence"/>
</dbReference>
<feature type="region of interest" description="Disordered" evidence="1">
    <location>
        <begin position="38"/>
        <end position="61"/>
    </location>
</feature>
<dbReference type="InterPro" id="IPR036396">
    <property type="entry name" value="Cyt_P450_sf"/>
</dbReference>
<dbReference type="GO" id="GO:0016705">
    <property type="term" value="F:oxidoreductase activity, acting on paired donors, with incorporation or reduction of molecular oxygen"/>
    <property type="evidence" value="ECO:0007669"/>
    <property type="project" value="InterPro"/>
</dbReference>
<evidence type="ECO:0000256" key="1">
    <source>
        <dbReference type="SAM" id="MobiDB-lite"/>
    </source>
</evidence>
<accession>A0A9Q1Q570</accession>
<dbReference type="GO" id="GO:0004497">
    <property type="term" value="F:monooxygenase activity"/>
    <property type="evidence" value="ECO:0007669"/>
    <property type="project" value="InterPro"/>
</dbReference>
<name>A0A9Q1Q570_9CARY</name>
<dbReference type="AlphaFoldDB" id="A0A9Q1Q570"/>
<dbReference type="GO" id="GO:0020037">
    <property type="term" value="F:heme binding"/>
    <property type="evidence" value="ECO:0007669"/>
    <property type="project" value="InterPro"/>
</dbReference>
<dbReference type="OrthoDB" id="1470350at2759"/>
<reference evidence="2" key="1">
    <citation type="submission" date="2022-04" db="EMBL/GenBank/DDBJ databases">
        <title>Carnegiea gigantea Genome sequencing and assembly v2.</title>
        <authorList>
            <person name="Copetti D."/>
            <person name="Sanderson M.J."/>
            <person name="Burquez A."/>
            <person name="Wojciechowski M.F."/>
        </authorList>
    </citation>
    <scope>NUCLEOTIDE SEQUENCE</scope>
    <source>
        <strain evidence="2">SGP5-SGP5p</strain>
        <tissue evidence="2">Aerial part</tissue>
    </source>
</reference>
<gene>
    <name evidence="2" type="ORF">Cgig2_026703</name>
</gene>
<dbReference type="GO" id="GO:0005506">
    <property type="term" value="F:iron ion binding"/>
    <property type="evidence" value="ECO:0007669"/>
    <property type="project" value="InterPro"/>
</dbReference>
<comment type="caution">
    <text evidence="2">The sequence shown here is derived from an EMBL/GenBank/DDBJ whole genome shotgun (WGS) entry which is preliminary data.</text>
</comment>
<dbReference type="EMBL" id="JAKOGI010000887">
    <property type="protein sequence ID" value="KAJ8429523.1"/>
    <property type="molecule type" value="Genomic_DNA"/>
</dbReference>
<dbReference type="SUPFAM" id="SSF48264">
    <property type="entry name" value="Cytochrome P450"/>
    <property type="match status" value="1"/>
</dbReference>
<organism evidence="2 3">
    <name type="scientific">Carnegiea gigantea</name>
    <dbReference type="NCBI Taxonomy" id="171969"/>
    <lineage>
        <taxon>Eukaryota</taxon>
        <taxon>Viridiplantae</taxon>
        <taxon>Streptophyta</taxon>
        <taxon>Embryophyta</taxon>
        <taxon>Tracheophyta</taxon>
        <taxon>Spermatophyta</taxon>
        <taxon>Magnoliopsida</taxon>
        <taxon>eudicotyledons</taxon>
        <taxon>Gunneridae</taxon>
        <taxon>Pentapetalae</taxon>
        <taxon>Caryophyllales</taxon>
        <taxon>Cactineae</taxon>
        <taxon>Cactaceae</taxon>
        <taxon>Cactoideae</taxon>
        <taxon>Echinocereeae</taxon>
        <taxon>Carnegiea</taxon>
    </lineage>
</organism>